<name>A0ABC8TCK2_9AQUA</name>
<gene>
    <name evidence="12" type="ORF">ILEXP_LOCUS34347</name>
</gene>
<dbReference type="GO" id="GO:0003677">
    <property type="term" value="F:DNA binding"/>
    <property type="evidence" value="ECO:0007669"/>
    <property type="project" value="UniProtKB-KW"/>
</dbReference>
<reference evidence="12 13" key="1">
    <citation type="submission" date="2024-02" db="EMBL/GenBank/DDBJ databases">
        <authorList>
            <person name="Vignale AGUSTIN F."/>
            <person name="Sosa J E."/>
            <person name="Modenutti C."/>
        </authorList>
    </citation>
    <scope>NUCLEOTIDE SEQUENCE [LARGE SCALE GENOMIC DNA]</scope>
</reference>
<protein>
    <recommendedName>
        <fullName evidence="11">GATA-type domain-containing protein</fullName>
    </recommendedName>
</protein>
<comment type="similarity">
    <text evidence="1">Belongs to the type IV zinc-finger family. Class A subfamily.</text>
</comment>
<dbReference type="SUPFAM" id="SSF57716">
    <property type="entry name" value="Glucocorticoid receptor-like (DNA-binding domain)"/>
    <property type="match status" value="1"/>
</dbReference>
<evidence type="ECO:0000259" key="11">
    <source>
        <dbReference type="PROSITE" id="PS50114"/>
    </source>
</evidence>
<dbReference type="InterPro" id="IPR000679">
    <property type="entry name" value="Znf_GATA"/>
</dbReference>
<keyword evidence="8" id="KW-0804">Transcription</keyword>
<dbReference type="PROSITE" id="PS00344">
    <property type="entry name" value="GATA_ZN_FINGER_1"/>
    <property type="match status" value="1"/>
</dbReference>
<dbReference type="Gene3D" id="3.30.50.10">
    <property type="entry name" value="Erythroid Transcription Factor GATA-1, subunit A"/>
    <property type="match status" value="1"/>
</dbReference>
<dbReference type="PANTHER" id="PTHR45658">
    <property type="entry name" value="GATA TRANSCRIPTION FACTOR"/>
    <property type="match status" value="1"/>
</dbReference>
<dbReference type="PROSITE" id="PS50114">
    <property type="entry name" value="GATA_ZN_FINGER_2"/>
    <property type="match status" value="1"/>
</dbReference>
<dbReference type="InterPro" id="IPR013088">
    <property type="entry name" value="Znf_NHR/GATA"/>
</dbReference>
<evidence type="ECO:0000256" key="9">
    <source>
        <dbReference type="PROSITE-ProRule" id="PRU00094"/>
    </source>
</evidence>
<evidence type="ECO:0000256" key="10">
    <source>
        <dbReference type="SAM" id="MobiDB-lite"/>
    </source>
</evidence>
<feature type="domain" description="GATA-type" evidence="11">
    <location>
        <begin position="315"/>
        <end position="351"/>
    </location>
</feature>
<evidence type="ECO:0000256" key="7">
    <source>
        <dbReference type="ARBA" id="ARBA00023159"/>
    </source>
</evidence>
<dbReference type="InterPro" id="IPR051140">
    <property type="entry name" value="GATA_TF"/>
</dbReference>
<evidence type="ECO:0000256" key="3">
    <source>
        <dbReference type="ARBA" id="ARBA00022771"/>
    </source>
</evidence>
<keyword evidence="2" id="KW-0479">Metal-binding</keyword>
<feature type="region of interest" description="Disordered" evidence="10">
    <location>
        <begin position="145"/>
        <end position="223"/>
    </location>
</feature>
<sequence length="417" mass="45950">MKTSMIGSDYFGGFDNGICEDDSIDHMLNFFDMPMESLEGDGEGEDWFEKFQRLGPIPTEVLSGSPLVSQGKDGDGTLDMQPMPSIPKTSMIGSDYFGGFDNGICEDDSIDHMLNFFDMPMESLEGDGEGEDWFEKFQRLGPIPTEVLSGSPLVSQGKDGDGTLDMQPMPSIPNDGTPKLSQQPKFVEETSSTSIPLQNDSSDGKESAVFQSPSPISVLDNSSSCSVEKSKSIRYLPGAPRTKRSRASTFSQWFAMSPILFAASASEKKKRKGRKKKLSQLTGAMERQQNSFLQGKKKLCLTSDAMETNEASLHRPATKKCTHCQVTKTPQWREGPMGPKTLCNACGVRYRSGRLFPEYRPAASPTFVPSLHSNSHRRVIEMRNKGFQEPAMTEADCGMSPPPEFVPMSSYFFDGSE</sequence>
<dbReference type="PANTHER" id="PTHR45658:SF18">
    <property type="entry name" value="PROTEIN GAT2"/>
    <property type="match status" value="1"/>
</dbReference>
<evidence type="ECO:0000256" key="6">
    <source>
        <dbReference type="ARBA" id="ARBA00023125"/>
    </source>
</evidence>
<keyword evidence="5" id="KW-0805">Transcription regulation</keyword>
<dbReference type="FunFam" id="3.30.50.10:FF:000018">
    <property type="entry name" value="GATA transcription factor"/>
    <property type="match status" value="1"/>
</dbReference>
<comment type="caution">
    <text evidence="12">The sequence shown here is derived from an EMBL/GenBank/DDBJ whole genome shotgun (WGS) entry which is preliminary data.</text>
</comment>
<dbReference type="CDD" id="cd00202">
    <property type="entry name" value="ZnF_GATA"/>
    <property type="match status" value="1"/>
</dbReference>
<evidence type="ECO:0000256" key="4">
    <source>
        <dbReference type="ARBA" id="ARBA00022833"/>
    </source>
</evidence>
<evidence type="ECO:0000313" key="13">
    <source>
        <dbReference type="Proteomes" id="UP001642360"/>
    </source>
</evidence>
<proteinExistence type="inferred from homology"/>
<organism evidence="12 13">
    <name type="scientific">Ilex paraguariensis</name>
    <name type="common">yerba mate</name>
    <dbReference type="NCBI Taxonomy" id="185542"/>
    <lineage>
        <taxon>Eukaryota</taxon>
        <taxon>Viridiplantae</taxon>
        <taxon>Streptophyta</taxon>
        <taxon>Embryophyta</taxon>
        <taxon>Tracheophyta</taxon>
        <taxon>Spermatophyta</taxon>
        <taxon>Magnoliopsida</taxon>
        <taxon>eudicotyledons</taxon>
        <taxon>Gunneridae</taxon>
        <taxon>Pentapetalae</taxon>
        <taxon>asterids</taxon>
        <taxon>campanulids</taxon>
        <taxon>Aquifoliales</taxon>
        <taxon>Aquifoliaceae</taxon>
        <taxon>Ilex</taxon>
    </lineage>
</organism>
<evidence type="ECO:0000256" key="8">
    <source>
        <dbReference type="ARBA" id="ARBA00023163"/>
    </source>
</evidence>
<keyword evidence="7" id="KW-0010">Activator</keyword>
<dbReference type="Proteomes" id="UP001642360">
    <property type="component" value="Unassembled WGS sequence"/>
</dbReference>
<accession>A0ABC8TCK2</accession>
<keyword evidence="4" id="KW-0862">Zinc</keyword>
<keyword evidence="6" id="KW-0238">DNA-binding</keyword>
<evidence type="ECO:0000313" key="12">
    <source>
        <dbReference type="EMBL" id="CAK9165189.1"/>
    </source>
</evidence>
<dbReference type="SMART" id="SM00401">
    <property type="entry name" value="ZnF_GATA"/>
    <property type="match status" value="1"/>
</dbReference>
<evidence type="ECO:0000256" key="5">
    <source>
        <dbReference type="ARBA" id="ARBA00023015"/>
    </source>
</evidence>
<feature type="compositionally biased region" description="Polar residues" evidence="10">
    <location>
        <begin position="209"/>
        <end position="221"/>
    </location>
</feature>
<dbReference type="AlphaFoldDB" id="A0ABC8TCK2"/>
<feature type="compositionally biased region" description="Polar residues" evidence="10">
    <location>
        <begin position="179"/>
        <end position="201"/>
    </location>
</feature>
<evidence type="ECO:0000256" key="2">
    <source>
        <dbReference type="ARBA" id="ARBA00022723"/>
    </source>
</evidence>
<dbReference type="EMBL" id="CAUOFW020004347">
    <property type="protein sequence ID" value="CAK9165189.1"/>
    <property type="molecule type" value="Genomic_DNA"/>
</dbReference>
<dbReference type="GO" id="GO:0008270">
    <property type="term" value="F:zinc ion binding"/>
    <property type="evidence" value="ECO:0007669"/>
    <property type="project" value="UniProtKB-KW"/>
</dbReference>
<keyword evidence="3 9" id="KW-0863">Zinc-finger</keyword>
<keyword evidence="13" id="KW-1185">Reference proteome</keyword>
<evidence type="ECO:0000256" key="1">
    <source>
        <dbReference type="ARBA" id="ARBA00005694"/>
    </source>
</evidence>
<dbReference type="Pfam" id="PF00320">
    <property type="entry name" value="GATA"/>
    <property type="match status" value="1"/>
</dbReference>